<evidence type="ECO:0000313" key="4">
    <source>
        <dbReference type="RefSeq" id="XP_065652312.1"/>
    </source>
</evidence>
<reference evidence="3 4" key="1">
    <citation type="submission" date="2025-05" db="UniProtKB">
        <authorList>
            <consortium name="RefSeq"/>
        </authorList>
    </citation>
    <scope>IDENTIFICATION</scope>
</reference>
<evidence type="ECO:0000259" key="1">
    <source>
        <dbReference type="Pfam" id="PF16064"/>
    </source>
</evidence>
<name>A0ABM4BT36_HYDVU</name>
<dbReference type="PANTHER" id="PTHR34153">
    <property type="entry name" value="SI:CH211-262H13.3-RELATED-RELATED"/>
    <property type="match status" value="1"/>
</dbReference>
<evidence type="ECO:0000313" key="2">
    <source>
        <dbReference type="Proteomes" id="UP001652625"/>
    </source>
</evidence>
<protein>
    <submittedName>
        <fullName evidence="3 4">Uncharacterized protein LOC136079793</fullName>
    </submittedName>
</protein>
<dbReference type="RefSeq" id="XP_065652311.1">
    <property type="nucleotide sequence ID" value="XM_065796239.1"/>
</dbReference>
<dbReference type="RefSeq" id="XP_065652312.1">
    <property type="nucleotide sequence ID" value="XM_065796240.1"/>
</dbReference>
<evidence type="ECO:0000313" key="3">
    <source>
        <dbReference type="RefSeq" id="XP_065652311.1"/>
    </source>
</evidence>
<organism evidence="2 4">
    <name type="scientific">Hydra vulgaris</name>
    <name type="common">Hydra</name>
    <name type="synonym">Hydra attenuata</name>
    <dbReference type="NCBI Taxonomy" id="6087"/>
    <lineage>
        <taxon>Eukaryota</taxon>
        <taxon>Metazoa</taxon>
        <taxon>Cnidaria</taxon>
        <taxon>Hydrozoa</taxon>
        <taxon>Hydroidolina</taxon>
        <taxon>Anthoathecata</taxon>
        <taxon>Aplanulata</taxon>
        <taxon>Hydridae</taxon>
        <taxon>Hydra</taxon>
    </lineage>
</organism>
<dbReference type="Proteomes" id="UP001652625">
    <property type="component" value="Chromosome 04"/>
</dbReference>
<dbReference type="InterPro" id="IPR032071">
    <property type="entry name" value="DUF4806"/>
</dbReference>
<dbReference type="PANTHER" id="PTHR34153:SF2">
    <property type="entry name" value="SI:CH211-262H13.3-RELATED"/>
    <property type="match status" value="1"/>
</dbReference>
<proteinExistence type="predicted"/>
<feature type="domain" description="DUF4806" evidence="1">
    <location>
        <begin position="274"/>
        <end position="358"/>
    </location>
</feature>
<accession>A0ABM4BT36</accession>
<dbReference type="Pfam" id="PF16064">
    <property type="entry name" value="DUF4806"/>
    <property type="match status" value="1"/>
</dbReference>
<gene>
    <name evidence="3 4" type="primary">LOC136079793</name>
</gene>
<dbReference type="GeneID" id="136079793"/>
<sequence length="409" mass="46855">MAFIIVEFLDYPEDLKETRELGIIPKGWLCSEEEDCCCYPPFFRNQNKINKIVKDEVEPEQTWHEHRIRVLGKAATYERALEKEKVASYESDLNLTENDKKSIANESRLRKRKVDYSGLVESEHESDDGINFKIGASVQEKTKKRKLLRTEPITTTPDVPEFPNLREEQINIFTKTMVSPVRLSQRQISDSNLKGFSQVPVIDMPPHCSMFSMNPSHVPLSDCNLNGTMDKTLVALLIEMKTSIKELQRQSEINTQLLQTLLDNKYKYDDSMLKEYNLPIDNIKDLDVFDSLIMQDKAIFNKLVIALASKGGQSIREIVKRAINALITNDLQRKFNWTGTVGQAGDKENISTKRAFRKLNCCLALQRGISKNPPTKSITESEFQVEVVRFLRGAAYRNGGRKMRAVNKN</sequence>
<keyword evidence="2" id="KW-1185">Reference proteome</keyword>